<protein>
    <submittedName>
        <fullName evidence="1">Uncharacterized protein</fullName>
    </submittedName>
</protein>
<dbReference type="OrthoDB" id="10068564at2759"/>
<accession>A0A6S7KPC5</accession>
<gene>
    <name evidence="1" type="ORF">PACLA_8A080913</name>
</gene>
<dbReference type="Proteomes" id="UP001152795">
    <property type="component" value="Unassembled WGS sequence"/>
</dbReference>
<name>A0A6S7KPC5_PARCT</name>
<evidence type="ECO:0000313" key="1">
    <source>
        <dbReference type="EMBL" id="CAB4029973.1"/>
    </source>
</evidence>
<keyword evidence="2" id="KW-1185">Reference proteome</keyword>
<dbReference type="AlphaFoldDB" id="A0A6S7KPC5"/>
<comment type="caution">
    <text evidence="1">The sequence shown here is derived from an EMBL/GenBank/DDBJ whole genome shotgun (WGS) entry which is preliminary data.</text>
</comment>
<reference evidence="1" key="1">
    <citation type="submission" date="2020-04" db="EMBL/GenBank/DDBJ databases">
        <authorList>
            <person name="Alioto T."/>
            <person name="Alioto T."/>
            <person name="Gomez Garrido J."/>
        </authorList>
    </citation>
    <scope>NUCLEOTIDE SEQUENCE</scope>
    <source>
        <strain evidence="1">A484AB</strain>
    </source>
</reference>
<proteinExistence type="predicted"/>
<sequence>MSTEEIRETAKVDPEMKQIRESLINNQSCILPQDYKLVGDELSITDDIVLRGNRIVLRGNRIVLPAKLQPRAIALAHENARWYNKMQTTNTFQIVVAQDG</sequence>
<organism evidence="1 2">
    <name type="scientific">Paramuricea clavata</name>
    <name type="common">Red gorgonian</name>
    <name type="synonym">Violescent sea-whip</name>
    <dbReference type="NCBI Taxonomy" id="317549"/>
    <lineage>
        <taxon>Eukaryota</taxon>
        <taxon>Metazoa</taxon>
        <taxon>Cnidaria</taxon>
        <taxon>Anthozoa</taxon>
        <taxon>Octocorallia</taxon>
        <taxon>Malacalcyonacea</taxon>
        <taxon>Plexauridae</taxon>
        <taxon>Paramuricea</taxon>
    </lineage>
</organism>
<dbReference type="EMBL" id="CACRXK020016531">
    <property type="protein sequence ID" value="CAB4029973.1"/>
    <property type="molecule type" value="Genomic_DNA"/>
</dbReference>
<evidence type="ECO:0000313" key="2">
    <source>
        <dbReference type="Proteomes" id="UP001152795"/>
    </source>
</evidence>